<name>A0A161W5T8_COLIC</name>
<dbReference type="Proteomes" id="UP000076584">
    <property type="component" value="Unassembled WGS sequence"/>
</dbReference>
<reference evidence="1 2" key="1">
    <citation type="submission" date="2015-06" db="EMBL/GenBank/DDBJ databases">
        <title>Survival trade-offs in plant roots during colonization by closely related pathogenic and mutualistic fungi.</title>
        <authorList>
            <person name="Hacquard S."/>
            <person name="Kracher B."/>
            <person name="Hiruma K."/>
            <person name="Weinman A."/>
            <person name="Muench P."/>
            <person name="Garrido Oter R."/>
            <person name="Ver Loren van Themaat E."/>
            <person name="Dallerey J.-F."/>
            <person name="Damm U."/>
            <person name="Henrissat B."/>
            <person name="Lespinet O."/>
            <person name="Thon M."/>
            <person name="Kemen E."/>
            <person name="McHardy A.C."/>
            <person name="Schulze-Lefert P."/>
            <person name="O'Connell R.J."/>
        </authorList>
    </citation>
    <scope>NUCLEOTIDE SEQUENCE [LARGE SCALE GENOMIC DNA]</scope>
    <source>
        <strain evidence="1 2">MAFF 238704</strain>
    </source>
</reference>
<evidence type="ECO:0000313" key="1">
    <source>
        <dbReference type="EMBL" id="KZL82455.1"/>
    </source>
</evidence>
<evidence type="ECO:0000313" key="2">
    <source>
        <dbReference type="Proteomes" id="UP000076584"/>
    </source>
</evidence>
<protein>
    <submittedName>
        <fullName evidence="1">Uncharacterized protein</fullName>
    </submittedName>
</protein>
<keyword evidence="2" id="KW-1185">Reference proteome</keyword>
<gene>
    <name evidence="1" type="ORF">CI238_03134</name>
</gene>
<dbReference type="AlphaFoldDB" id="A0A161W5T8"/>
<comment type="caution">
    <text evidence="1">The sequence shown here is derived from an EMBL/GenBank/DDBJ whole genome shotgun (WGS) entry which is preliminary data.</text>
</comment>
<sequence length="92" mass="10143">MIAANPEKDLCTSRLLQAPVSLDLSVKILLRLVELAMGTNDKGLGDDSPAHHMKINEPCDGQVKIRFLSSLSPESFEHHGISRAKSHRLISR</sequence>
<dbReference type="EMBL" id="LFIW01001383">
    <property type="protein sequence ID" value="KZL82455.1"/>
    <property type="molecule type" value="Genomic_DNA"/>
</dbReference>
<proteinExistence type="predicted"/>
<accession>A0A161W5T8</accession>
<organism evidence="1 2">
    <name type="scientific">Colletotrichum incanum</name>
    <name type="common">Soybean anthracnose fungus</name>
    <dbReference type="NCBI Taxonomy" id="1573173"/>
    <lineage>
        <taxon>Eukaryota</taxon>
        <taxon>Fungi</taxon>
        <taxon>Dikarya</taxon>
        <taxon>Ascomycota</taxon>
        <taxon>Pezizomycotina</taxon>
        <taxon>Sordariomycetes</taxon>
        <taxon>Hypocreomycetidae</taxon>
        <taxon>Glomerellales</taxon>
        <taxon>Glomerellaceae</taxon>
        <taxon>Colletotrichum</taxon>
        <taxon>Colletotrichum spaethianum species complex</taxon>
    </lineage>
</organism>